<keyword evidence="5 6" id="KW-0472">Membrane</keyword>
<evidence type="ECO:0000313" key="7">
    <source>
        <dbReference type="EMBL" id="KAI5949440.1"/>
    </source>
</evidence>
<evidence type="ECO:0000256" key="2">
    <source>
        <dbReference type="ARBA" id="ARBA00007049"/>
    </source>
</evidence>
<evidence type="ECO:0000256" key="6">
    <source>
        <dbReference type="SAM" id="Phobius"/>
    </source>
</evidence>
<dbReference type="InterPro" id="IPR008217">
    <property type="entry name" value="Ccc1_fam"/>
</dbReference>
<dbReference type="GO" id="GO:0012505">
    <property type="term" value="C:endomembrane system"/>
    <property type="evidence" value="ECO:0007669"/>
    <property type="project" value="UniProtKB-SubCell"/>
</dbReference>
<dbReference type="GeneID" id="76152694"/>
<keyword evidence="8" id="KW-1185">Reference proteome</keyword>
<dbReference type="EMBL" id="JAIHNG010000163">
    <property type="protein sequence ID" value="KAI5949440.1"/>
    <property type="molecule type" value="Genomic_DNA"/>
</dbReference>
<proteinExistence type="inferred from homology"/>
<sequence length="317" mass="33983">MSLVALKNGVASVLGKKNASDEELERADRLLENNNQPYGSTDNNNINGNDRAAQIAREEAVIHAAASIASSSANKEEEDTNTSILTSFFNRFDPRVMSDIIIGLSDGLTVPFALTAGLSSLGDSKLVITGGMAELVSGAISMGLGGFLAAKSENEYYKSQVKKEKLSFFKKPETVNQDAAEIMFELGASEQTIISFLKDLDSKPKSLIDFIIRFGRGLEEPAEGREFTSAMTIGSAYFLGGFVPLLPYFFTNVVKTGLLISVIVMLITLFIFGFIKTSISLGDDCGNHKKVAEGFQMVAVGSVAAGAAWGLVYLIDN</sequence>
<accession>A0AAD5BB67</accession>
<reference evidence="7 8" key="1">
    <citation type="journal article" date="2022" name="DNA Res.">
        <title>Genome analysis of five recently described species of the CUG-Ser clade uncovers Candida theae as a new hybrid lineage with pathogenic potential in the Candida parapsilosis species complex.</title>
        <authorList>
            <person name="Mixao V."/>
            <person name="Del Olmo V."/>
            <person name="Hegedusova E."/>
            <person name="Saus E."/>
            <person name="Pryszcz L."/>
            <person name="Cillingova A."/>
            <person name="Nosek J."/>
            <person name="Gabaldon T."/>
        </authorList>
    </citation>
    <scope>NUCLEOTIDE SEQUENCE [LARGE SCALE GENOMIC DNA]</scope>
    <source>
        <strain evidence="7 8">CBS 12239</strain>
    </source>
</reference>
<dbReference type="CDD" id="cd02435">
    <property type="entry name" value="CCC1"/>
    <property type="match status" value="1"/>
</dbReference>
<dbReference type="GO" id="GO:0005384">
    <property type="term" value="F:manganese ion transmembrane transporter activity"/>
    <property type="evidence" value="ECO:0007669"/>
    <property type="project" value="InterPro"/>
</dbReference>
<dbReference type="GO" id="GO:0030026">
    <property type="term" value="P:intracellular manganese ion homeostasis"/>
    <property type="evidence" value="ECO:0007669"/>
    <property type="project" value="InterPro"/>
</dbReference>
<evidence type="ECO:0000256" key="5">
    <source>
        <dbReference type="ARBA" id="ARBA00023136"/>
    </source>
</evidence>
<evidence type="ECO:0000256" key="1">
    <source>
        <dbReference type="ARBA" id="ARBA00004127"/>
    </source>
</evidence>
<keyword evidence="3 6" id="KW-0812">Transmembrane</keyword>
<dbReference type="Pfam" id="PF01988">
    <property type="entry name" value="VIT1"/>
    <property type="match status" value="1"/>
</dbReference>
<dbReference type="RefSeq" id="XP_051606784.1">
    <property type="nucleotide sequence ID" value="XM_051754182.1"/>
</dbReference>
<protein>
    <submittedName>
        <fullName evidence="7">CCC1</fullName>
    </submittedName>
</protein>
<evidence type="ECO:0000256" key="3">
    <source>
        <dbReference type="ARBA" id="ARBA00022692"/>
    </source>
</evidence>
<evidence type="ECO:0000256" key="4">
    <source>
        <dbReference type="ARBA" id="ARBA00022989"/>
    </source>
</evidence>
<organism evidence="7 8">
    <name type="scientific">Candida theae</name>
    <dbReference type="NCBI Taxonomy" id="1198502"/>
    <lineage>
        <taxon>Eukaryota</taxon>
        <taxon>Fungi</taxon>
        <taxon>Dikarya</taxon>
        <taxon>Ascomycota</taxon>
        <taxon>Saccharomycotina</taxon>
        <taxon>Pichiomycetes</taxon>
        <taxon>Debaryomycetaceae</taxon>
        <taxon>Candida/Lodderomyces clade</taxon>
        <taxon>Candida</taxon>
    </lineage>
</organism>
<keyword evidence="4 6" id="KW-1133">Transmembrane helix</keyword>
<dbReference type="PANTHER" id="PTHR31851">
    <property type="entry name" value="FE(2+)/MN(2+) TRANSPORTER PCL1"/>
    <property type="match status" value="1"/>
</dbReference>
<comment type="subcellular location">
    <subcellularLocation>
        <location evidence="1">Endomembrane system</location>
        <topology evidence="1">Multi-pass membrane protein</topology>
    </subcellularLocation>
</comment>
<comment type="similarity">
    <text evidence="2">Belongs to the CCC1 family.</text>
</comment>
<evidence type="ECO:0000313" key="8">
    <source>
        <dbReference type="Proteomes" id="UP001204833"/>
    </source>
</evidence>
<gene>
    <name evidence="7" type="ORF">KGF57_004650</name>
</gene>
<feature type="transmembrane region" description="Helical" evidence="6">
    <location>
        <begin position="256"/>
        <end position="275"/>
    </location>
</feature>
<comment type="caution">
    <text evidence="7">The sequence shown here is derived from an EMBL/GenBank/DDBJ whole genome shotgun (WGS) entry which is preliminary data.</text>
</comment>
<dbReference type="Proteomes" id="UP001204833">
    <property type="component" value="Unassembled WGS sequence"/>
</dbReference>
<feature type="transmembrane region" description="Helical" evidence="6">
    <location>
        <begin position="295"/>
        <end position="315"/>
    </location>
</feature>
<feature type="transmembrane region" description="Helical" evidence="6">
    <location>
        <begin position="230"/>
        <end position="250"/>
    </location>
</feature>
<dbReference type="AlphaFoldDB" id="A0AAD5BB67"/>
<name>A0AAD5BB67_9ASCO</name>